<dbReference type="PANTHER" id="PTHR47989:SF43">
    <property type="entry name" value="CALCIUM_CALMODULIN-REGULATED RECEPTOR-LIKE KINASE 2"/>
    <property type="match status" value="1"/>
</dbReference>
<dbReference type="AlphaFoldDB" id="A0A8S0UDU6"/>
<dbReference type="PANTHER" id="PTHR47989">
    <property type="entry name" value="OS01G0750732 PROTEIN"/>
    <property type="match status" value="1"/>
</dbReference>
<dbReference type="Gramene" id="OE9A019873T1">
    <property type="protein sequence ID" value="OE9A019873C1"/>
    <property type="gene ID" value="OE9A019873"/>
</dbReference>
<dbReference type="EMBL" id="CACTIH010007764">
    <property type="protein sequence ID" value="CAA3017964.1"/>
    <property type="molecule type" value="Genomic_DNA"/>
</dbReference>
<feature type="domain" description="Protein kinase" evidence="4">
    <location>
        <begin position="1"/>
        <end position="135"/>
    </location>
</feature>
<dbReference type="SUPFAM" id="SSF56112">
    <property type="entry name" value="Protein kinase-like (PK-like)"/>
    <property type="match status" value="1"/>
</dbReference>
<dbReference type="Proteomes" id="UP000594638">
    <property type="component" value="Unassembled WGS sequence"/>
</dbReference>
<evidence type="ECO:0000313" key="6">
    <source>
        <dbReference type="Proteomes" id="UP000594638"/>
    </source>
</evidence>
<keyword evidence="2" id="KW-0547">Nucleotide-binding</keyword>
<dbReference type="Gene3D" id="1.10.510.10">
    <property type="entry name" value="Transferase(Phosphotransferase) domain 1"/>
    <property type="match status" value="1"/>
</dbReference>
<keyword evidence="3" id="KW-0067">ATP-binding</keyword>
<gene>
    <name evidence="5" type="ORF">OLEA9_A019873</name>
</gene>
<dbReference type="InterPro" id="IPR000719">
    <property type="entry name" value="Prot_kinase_dom"/>
</dbReference>
<evidence type="ECO:0000313" key="5">
    <source>
        <dbReference type="EMBL" id="CAA3017964.1"/>
    </source>
</evidence>
<reference evidence="5 6" key="1">
    <citation type="submission" date="2019-12" db="EMBL/GenBank/DDBJ databases">
        <authorList>
            <person name="Alioto T."/>
            <person name="Alioto T."/>
            <person name="Gomez Garrido J."/>
        </authorList>
    </citation>
    <scope>NUCLEOTIDE SEQUENCE [LARGE SCALE GENOMIC DNA]</scope>
</reference>
<dbReference type="Pfam" id="PF00069">
    <property type="entry name" value="Pkinase"/>
    <property type="match status" value="1"/>
</dbReference>
<keyword evidence="5" id="KW-0675">Receptor</keyword>
<accession>A0A8S0UDU6</accession>
<name>A0A8S0UDU6_OLEEU</name>
<dbReference type="OrthoDB" id="1683562at2759"/>
<comment type="caution">
    <text evidence="5">The sequence shown here is derived from an EMBL/GenBank/DDBJ whole genome shotgun (WGS) entry which is preliminary data.</text>
</comment>
<keyword evidence="5" id="KW-0418">Kinase</keyword>
<evidence type="ECO:0000256" key="1">
    <source>
        <dbReference type="ARBA" id="ARBA00022527"/>
    </source>
</evidence>
<sequence length="178" mass="20158">MVYVSLYMHHLVYVADFGLSKEEVFDGRNSGLKGTYGYIDPMYISTNEFTTKSDIYSFGVILFELITAIHPHQNLMEYVNLASMSPDGVDEILDTRIVGTCNPMEARSLAGIAHKCLHKIPRKRPSIGEVSQAILKIKNRRLVKEDTMSLVGEDISRAMSRIETQQLELRKMTSINEI</sequence>
<keyword evidence="1" id="KW-0723">Serine/threonine-protein kinase</keyword>
<dbReference type="PROSITE" id="PS50011">
    <property type="entry name" value="PROTEIN_KINASE_DOM"/>
    <property type="match status" value="1"/>
</dbReference>
<dbReference type="InterPro" id="IPR011009">
    <property type="entry name" value="Kinase-like_dom_sf"/>
</dbReference>
<dbReference type="GO" id="GO:0004674">
    <property type="term" value="F:protein serine/threonine kinase activity"/>
    <property type="evidence" value="ECO:0007669"/>
    <property type="project" value="UniProtKB-KW"/>
</dbReference>
<keyword evidence="5" id="KW-0808">Transferase</keyword>
<evidence type="ECO:0000256" key="3">
    <source>
        <dbReference type="ARBA" id="ARBA00022840"/>
    </source>
</evidence>
<dbReference type="GO" id="GO:0005524">
    <property type="term" value="F:ATP binding"/>
    <property type="evidence" value="ECO:0007669"/>
    <property type="project" value="UniProtKB-KW"/>
</dbReference>
<proteinExistence type="predicted"/>
<evidence type="ECO:0000259" key="4">
    <source>
        <dbReference type="PROSITE" id="PS50011"/>
    </source>
</evidence>
<organism evidence="5 6">
    <name type="scientific">Olea europaea subsp. europaea</name>
    <dbReference type="NCBI Taxonomy" id="158383"/>
    <lineage>
        <taxon>Eukaryota</taxon>
        <taxon>Viridiplantae</taxon>
        <taxon>Streptophyta</taxon>
        <taxon>Embryophyta</taxon>
        <taxon>Tracheophyta</taxon>
        <taxon>Spermatophyta</taxon>
        <taxon>Magnoliopsida</taxon>
        <taxon>eudicotyledons</taxon>
        <taxon>Gunneridae</taxon>
        <taxon>Pentapetalae</taxon>
        <taxon>asterids</taxon>
        <taxon>lamiids</taxon>
        <taxon>Lamiales</taxon>
        <taxon>Oleaceae</taxon>
        <taxon>Oleeae</taxon>
        <taxon>Olea</taxon>
    </lineage>
</organism>
<protein>
    <submittedName>
        <fullName evidence="5">Probable leucine-rich repeat receptor-like serine/threonine-protein kinase At5g15730</fullName>
    </submittedName>
</protein>
<keyword evidence="6" id="KW-1185">Reference proteome</keyword>
<evidence type="ECO:0000256" key="2">
    <source>
        <dbReference type="ARBA" id="ARBA00022741"/>
    </source>
</evidence>